<proteinExistence type="predicted"/>
<keyword evidence="2" id="KW-1185">Reference proteome</keyword>
<sequence>MSRFYLLLLCIIIIACNNLKTTDTKIDSIAIEKNKLPKNQILTINIDSIKREILTLDSSVNDTTVYKFSLDENLSAEGNEGKAFYVDNQIKRLTVTFYGEMGRSVYTYVFKNDKIKIEEKIHEYDIALSGNIKSTKISTYQIDFNGKIISNSGNEIDLDTYFTLKRSIPFTLK</sequence>
<reference evidence="1 2" key="1">
    <citation type="submission" date="2019-04" db="EMBL/GenBank/DDBJ databases">
        <title>Pedobacter sp. RP-3-22 sp. nov., isolated from Arctic soil.</title>
        <authorList>
            <person name="Dahal R.H."/>
            <person name="Kim D.-U."/>
        </authorList>
    </citation>
    <scope>NUCLEOTIDE SEQUENCE [LARGE SCALE GENOMIC DNA]</scope>
    <source>
        <strain evidence="1 2">RP-3-22</strain>
    </source>
</reference>
<dbReference type="OrthoDB" id="766779at2"/>
<organism evidence="1 2">
    <name type="scientific">Pedobacter polaris</name>
    <dbReference type="NCBI Taxonomy" id="2571273"/>
    <lineage>
        <taxon>Bacteria</taxon>
        <taxon>Pseudomonadati</taxon>
        <taxon>Bacteroidota</taxon>
        <taxon>Sphingobacteriia</taxon>
        <taxon>Sphingobacteriales</taxon>
        <taxon>Sphingobacteriaceae</taxon>
        <taxon>Pedobacter</taxon>
    </lineage>
</organism>
<evidence type="ECO:0000313" key="1">
    <source>
        <dbReference type="EMBL" id="TKC10232.1"/>
    </source>
</evidence>
<dbReference type="AlphaFoldDB" id="A0A4V6WN75"/>
<evidence type="ECO:0000313" key="2">
    <source>
        <dbReference type="Proteomes" id="UP000309488"/>
    </source>
</evidence>
<dbReference type="RefSeq" id="WP_136839863.1">
    <property type="nucleotide sequence ID" value="NZ_SWBR01000002.1"/>
</dbReference>
<comment type="caution">
    <text evidence="1">The sequence shown here is derived from an EMBL/GenBank/DDBJ whole genome shotgun (WGS) entry which is preliminary data.</text>
</comment>
<dbReference type="Proteomes" id="UP000309488">
    <property type="component" value="Unassembled WGS sequence"/>
</dbReference>
<name>A0A4V6WN75_9SPHI</name>
<gene>
    <name evidence="1" type="ORF">FA048_08530</name>
</gene>
<dbReference type="PROSITE" id="PS51257">
    <property type="entry name" value="PROKAR_LIPOPROTEIN"/>
    <property type="match status" value="1"/>
</dbReference>
<protein>
    <submittedName>
        <fullName evidence="1">Uncharacterized protein</fullName>
    </submittedName>
</protein>
<accession>A0A4V6WN75</accession>
<dbReference type="EMBL" id="SWBR01000002">
    <property type="protein sequence ID" value="TKC10232.1"/>
    <property type="molecule type" value="Genomic_DNA"/>
</dbReference>